<comment type="similarity">
    <text evidence="1">Belongs to the SIMIBI class G3E GTPase family. HypB/HupM subfamily.</text>
</comment>
<keyword evidence="4" id="KW-0547">Nucleotide-binding</keyword>
<keyword evidence="7" id="KW-0342">GTP-binding</keyword>
<evidence type="ECO:0000259" key="8">
    <source>
        <dbReference type="Pfam" id="PF02492"/>
    </source>
</evidence>
<dbReference type="Proteomes" id="UP000001784">
    <property type="component" value="Chromosome"/>
</dbReference>
<evidence type="ECO:0000256" key="6">
    <source>
        <dbReference type="ARBA" id="ARBA00022833"/>
    </source>
</evidence>
<gene>
    <name evidence="9" type="ordered locus">Sfum_2213</name>
</gene>
<dbReference type="EMBL" id="CP000478">
    <property type="protein sequence ID" value="ABK17895.1"/>
    <property type="molecule type" value="Genomic_DNA"/>
</dbReference>
<dbReference type="GO" id="GO:0051604">
    <property type="term" value="P:protein maturation"/>
    <property type="evidence" value="ECO:0007669"/>
    <property type="project" value="InterPro"/>
</dbReference>
<protein>
    <submittedName>
        <fullName evidence="9">Cobalamin synthesis protein, P47K</fullName>
    </submittedName>
</protein>
<evidence type="ECO:0000256" key="4">
    <source>
        <dbReference type="ARBA" id="ARBA00022741"/>
    </source>
</evidence>
<dbReference type="eggNOG" id="COG0378">
    <property type="taxonomic scope" value="Bacteria"/>
</dbReference>
<dbReference type="GO" id="GO:0003924">
    <property type="term" value="F:GTPase activity"/>
    <property type="evidence" value="ECO:0007669"/>
    <property type="project" value="InterPro"/>
</dbReference>
<dbReference type="InterPro" id="IPR027417">
    <property type="entry name" value="P-loop_NTPase"/>
</dbReference>
<reference evidence="9 10" key="1">
    <citation type="submission" date="2006-10" db="EMBL/GenBank/DDBJ databases">
        <title>Complete sequence of Syntrophobacter fumaroxidans MPOB.</title>
        <authorList>
            <consortium name="US DOE Joint Genome Institute"/>
            <person name="Copeland A."/>
            <person name="Lucas S."/>
            <person name="Lapidus A."/>
            <person name="Barry K."/>
            <person name="Detter J.C."/>
            <person name="Glavina del Rio T."/>
            <person name="Hammon N."/>
            <person name="Israni S."/>
            <person name="Pitluck S."/>
            <person name="Goltsman E.G."/>
            <person name="Martinez M."/>
            <person name="Schmutz J."/>
            <person name="Larimer F."/>
            <person name="Land M."/>
            <person name="Hauser L."/>
            <person name="Kyrpides N."/>
            <person name="Kim E."/>
            <person name="Boone D.R."/>
            <person name="Brockman F."/>
            <person name="Culley D."/>
            <person name="Ferry J."/>
            <person name="Gunsalus R."/>
            <person name="McInerney M.J."/>
            <person name="Morrison M."/>
            <person name="Plugge C."/>
            <person name="Rohlin L."/>
            <person name="Scholten J."/>
            <person name="Sieber J."/>
            <person name="Stams A.J.M."/>
            <person name="Worm P."/>
            <person name="Henstra A.M."/>
            <person name="Richardson P."/>
        </authorList>
    </citation>
    <scope>NUCLEOTIDE SEQUENCE [LARGE SCALE GENOMIC DNA]</scope>
    <source>
        <strain evidence="10">DSM 10017 / MPOB</strain>
    </source>
</reference>
<dbReference type="InterPro" id="IPR003495">
    <property type="entry name" value="CobW/HypB/UreG_nucleotide-bd"/>
</dbReference>
<dbReference type="InterPro" id="IPR004392">
    <property type="entry name" value="Hyd_mat_HypB"/>
</dbReference>
<dbReference type="KEGG" id="sfu:Sfum_2213"/>
<proteinExistence type="inferred from homology"/>
<keyword evidence="10" id="KW-1185">Reference proteome</keyword>
<feature type="domain" description="CobW/HypB/UreG nucleotide-binding" evidence="8">
    <location>
        <begin position="34"/>
        <end position="186"/>
    </location>
</feature>
<dbReference type="HOGENOM" id="CLU_056148_0_1_7"/>
<dbReference type="GO" id="GO:0016151">
    <property type="term" value="F:nickel cation binding"/>
    <property type="evidence" value="ECO:0007669"/>
    <property type="project" value="InterPro"/>
</dbReference>
<dbReference type="AlphaFoldDB" id="A0LKE3"/>
<organism evidence="9 10">
    <name type="scientific">Syntrophobacter fumaroxidans (strain DSM 10017 / MPOB)</name>
    <dbReference type="NCBI Taxonomy" id="335543"/>
    <lineage>
        <taxon>Bacteria</taxon>
        <taxon>Pseudomonadati</taxon>
        <taxon>Thermodesulfobacteriota</taxon>
        <taxon>Syntrophobacteria</taxon>
        <taxon>Syntrophobacterales</taxon>
        <taxon>Syntrophobacteraceae</taxon>
        <taxon>Syntrophobacter</taxon>
    </lineage>
</organism>
<evidence type="ECO:0000256" key="7">
    <source>
        <dbReference type="ARBA" id="ARBA00023134"/>
    </source>
</evidence>
<evidence type="ECO:0000256" key="3">
    <source>
        <dbReference type="ARBA" id="ARBA00022723"/>
    </source>
</evidence>
<keyword evidence="3" id="KW-0479">Metal-binding</keyword>
<evidence type="ECO:0000256" key="1">
    <source>
        <dbReference type="ARBA" id="ARBA00006211"/>
    </source>
</evidence>
<dbReference type="STRING" id="335543.Sfum_2213"/>
<evidence type="ECO:0000256" key="5">
    <source>
        <dbReference type="ARBA" id="ARBA00022801"/>
    </source>
</evidence>
<keyword evidence="5" id="KW-0378">Hydrolase</keyword>
<accession>A0LKE3</accession>
<dbReference type="PANTHER" id="PTHR30134">
    <property type="entry name" value="HYDROGENASE PROTEIN ASSEMBLY PROTEIN, NICKEL CHAPERONE"/>
    <property type="match status" value="1"/>
</dbReference>
<sequence>MVTAQLAEEPTRTNDEAAAENRSLLEKHGVVLLNLIGEPGAGKTAILEKILPFLKSRLSVGVIGADIQAGQIEKIAALGVDAVRIESEGSPGLDASMVNKALRQLPLGNLDLVVVDNVGSLVFPAEIDLGGDLKIVVTSVIESMDTPARYPNVFKHAAVVLISKIDLLPYEEYSLGLYIEQLVAANESLKIFPVSALKGEGIEEFSVALGRMVWKRRRHLPT</sequence>
<dbReference type="Gene3D" id="3.40.50.300">
    <property type="entry name" value="P-loop containing nucleotide triphosphate hydrolases"/>
    <property type="match status" value="1"/>
</dbReference>
<dbReference type="NCBIfam" id="TIGR00073">
    <property type="entry name" value="hypB"/>
    <property type="match status" value="1"/>
</dbReference>
<evidence type="ECO:0000313" key="10">
    <source>
        <dbReference type="Proteomes" id="UP000001784"/>
    </source>
</evidence>
<keyword evidence="2" id="KW-0533">Nickel</keyword>
<dbReference type="SUPFAM" id="SSF52540">
    <property type="entry name" value="P-loop containing nucleoside triphosphate hydrolases"/>
    <property type="match status" value="1"/>
</dbReference>
<evidence type="ECO:0000256" key="2">
    <source>
        <dbReference type="ARBA" id="ARBA00022596"/>
    </source>
</evidence>
<dbReference type="Pfam" id="PF02492">
    <property type="entry name" value="cobW"/>
    <property type="match status" value="1"/>
</dbReference>
<name>A0LKE3_SYNFM</name>
<dbReference type="RefSeq" id="WP_011699064.1">
    <property type="nucleotide sequence ID" value="NC_008554.1"/>
</dbReference>
<dbReference type="GO" id="GO:0005525">
    <property type="term" value="F:GTP binding"/>
    <property type="evidence" value="ECO:0007669"/>
    <property type="project" value="UniProtKB-KW"/>
</dbReference>
<dbReference type="GO" id="GO:0008270">
    <property type="term" value="F:zinc ion binding"/>
    <property type="evidence" value="ECO:0007669"/>
    <property type="project" value="TreeGrafter"/>
</dbReference>
<dbReference type="InParanoid" id="A0LKE3"/>
<evidence type="ECO:0000313" key="9">
    <source>
        <dbReference type="EMBL" id="ABK17895.1"/>
    </source>
</evidence>
<dbReference type="PIRSF" id="PIRSF005624">
    <property type="entry name" value="Ni-bind_GTPase"/>
    <property type="match status" value="1"/>
</dbReference>
<keyword evidence="6" id="KW-0862">Zinc</keyword>
<dbReference type="PANTHER" id="PTHR30134:SF2">
    <property type="entry name" value="HYDROGENASE MATURATION FACTOR HYPB"/>
    <property type="match status" value="1"/>
</dbReference>